<dbReference type="KEGG" id="pcot:PCOAH_00020090"/>
<evidence type="ECO:0000313" key="7">
    <source>
        <dbReference type="Proteomes" id="UP000092716"/>
    </source>
</evidence>
<evidence type="ECO:0000256" key="3">
    <source>
        <dbReference type="SAM" id="MobiDB-lite"/>
    </source>
</evidence>
<evidence type="ECO:0000256" key="1">
    <source>
        <dbReference type="ARBA" id="ARBA00006035"/>
    </source>
</evidence>
<dbReference type="AlphaFoldDB" id="A0A1B1DY25"/>
<dbReference type="OrthoDB" id="3763at2759"/>
<keyword evidence="7" id="KW-1185">Reference proteome</keyword>
<dbReference type="EMBL" id="CP016246">
    <property type="protein sequence ID" value="ANQ07693.1"/>
    <property type="molecule type" value="Genomic_DNA"/>
</dbReference>
<feature type="region of interest" description="Disordered" evidence="3">
    <location>
        <begin position="1"/>
        <end position="23"/>
    </location>
</feature>
<feature type="compositionally biased region" description="Basic and acidic residues" evidence="3">
    <location>
        <begin position="1"/>
        <end position="13"/>
    </location>
</feature>
<organism evidence="6 7">
    <name type="scientific">Plasmodium coatneyi</name>
    <dbReference type="NCBI Taxonomy" id="208452"/>
    <lineage>
        <taxon>Eukaryota</taxon>
        <taxon>Sar</taxon>
        <taxon>Alveolata</taxon>
        <taxon>Apicomplexa</taxon>
        <taxon>Aconoidasida</taxon>
        <taxon>Haemosporida</taxon>
        <taxon>Plasmodiidae</taxon>
        <taxon>Plasmodium</taxon>
    </lineage>
</organism>
<comment type="similarity">
    <text evidence="1">Belongs to the DNA polymerase delta/II small subunit family.</text>
</comment>
<keyword evidence="2" id="KW-0235">DNA replication</keyword>
<dbReference type="Gene3D" id="3.60.21.50">
    <property type="match status" value="1"/>
</dbReference>
<dbReference type="PANTHER" id="PTHR10416">
    <property type="entry name" value="DNA POLYMERASE DELTA SUBUNIT 2"/>
    <property type="match status" value="1"/>
</dbReference>
<dbReference type="GO" id="GO:0043625">
    <property type="term" value="C:delta DNA polymerase complex"/>
    <property type="evidence" value="ECO:0007669"/>
    <property type="project" value="TreeGrafter"/>
</dbReference>
<feature type="domain" description="DNA polymerase alpha/delta/epsilon subunit B" evidence="4">
    <location>
        <begin position="231"/>
        <end position="422"/>
    </location>
</feature>
<dbReference type="Proteomes" id="UP000092716">
    <property type="component" value="Chromosome 8"/>
</dbReference>
<evidence type="ECO:0000259" key="5">
    <source>
        <dbReference type="Pfam" id="PF18018"/>
    </source>
</evidence>
<gene>
    <name evidence="6" type="ORF">PCOAH_00020090</name>
</gene>
<evidence type="ECO:0000313" key="6">
    <source>
        <dbReference type="EMBL" id="ANQ07693.1"/>
    </source>
</evidence>
<accession>A0A1B1DY25</accession>
<proteinExistence type="inferred from homology"/>
<dbReference type="InterPro" id="IPR007185">
    <property type="entry name" value="DNA_pol_a/d/e_bsu"/>
</dbReference>
<dbReference type="GeneID" id="30908735"/>
<dbReference type="PANTHER" id="PTHR10416:SF0">
    <property type="entry name" value="DNA POLYMERASE DELTA SUBUNIT 2"/>
    <property type="match status" value="1"/>
</dbReference>
<name>A0A1B1DY25_9APIC</name>
<dbReference type="Pfam" id="PF04042">
    <property type="entry name" value="DNA_pol_E_B"/>
    <property type="match status" value="1"/>
</dbReference>
<sequence length="470" mass="52926">MSEDATKRVKPDSGDDDESPLQKKVKKEHYNYENHSKEFLISKATYTQQYCEIYSARTKAMKGLLVRTVERLVGCSGQANGHINGNVKVELGCEVKREGGEDAKGLAGKEYSLLHYLKELKTNENCYCIGTLFKKMELRPSILNEYISEINETEDVVVNYTHDEDVLFLEDETARLKLEGNINSDHYVTGLTVIIKGRGMSNGSLYVDELIYAYVPKLEVPRCISDDDKYIMFVSGIQISERNGNVNNTSLLKDFILGLYGDKDLSEKLIRVVIVGNCLRNVDGDEKDMKTVDTFFASLCPGVYVDLMPGENDPTDAILPQQPFPNLFFKTARNYSSFKCVTNPYLFSIDNVNVCCMSGEPVNNIVSYSKNSPMDALRMIAKSRILSPTCPDTLGCYPFMEKDPFCLQDDDKYPHIFVNGNCTDLEVQHMHGENTLPLLVCLPSFDVTPKALLVNIRNMQHVTLTFDVGK</sequence>
<protein>
    <submittedName>
        <fullName evidence="6">DNA polymerase delta small subunit</fullName>
    </submittedName>
</protein>
<evidence type="ECO:0000259" key="4">
    <source>
        <dbReference type="Pfam" id="PF04042"/>
    </source>
</evidence>
<dbReference type="InterPro" id="IPR024826">
    <property type="entry name" value="DNA_pol_delta/II_ssu"/>
</dbReference>
<feature type="domain" description="DNA polymerase delta subunit OB-fold" evidence="5">
    <location>
        <begin position="49"/>
        <end position="209"/>
    </location>
</feature>
<dbReference type="VEuPathDB" id="PlasmoDB:PCOAH_00020090"/>
<dbReference type="GO" id="GO:0003677">
    <property type="term" value="F:DNA binding"/>
    <property type="evidence" value="ECO:0007669"/>
    <property type="project" value="InterPro"/>
</dbReference>
<dbReference type="Gene3D" id="2.40.50.430">
    <property type="match status" value="1"/>
</dbReference>
<dbReference type="Pfam" id="PF18018">
    <property type="entry name" value="DNA_pol_D_N"/>
    <property type="match status" value="1"/>
</dbReference>
<evidence type="ECO:0000256" key="2">
    <source>
        <dbReference type="ARBA" id="ARBA00022705"/>
    </source>
</evidence>
<dbReference type="GO" id="GO:0006271">
    <property type="term" value="P:DNA strand elongation involved in DNA replication"/>
    <property type="evidence" value="ECO:0007669"/>
    <property type="project" value="TreeGrafter"/>
</dbReference>
<dbReference type="RefSeq" id="XP_019914388.1">
    <property type="nucleotide sequence ID" value="XM_020058818.1"/>
</dbReference>
<reference evidence="7" key="1">
    <citation type="submission" date="2016-06" db="EMBL/GenBank/DDBJ databases">
        <title>First high quality genome sequence of Plasmodium coatneyi using continuous long reads from single molecule, real-time sequencing.</title>
        <authorList>
            <person name="Chien J.-T."/>
            <person name="Pakala S.B."/>
            <person name="Geraldo J.A."/>
            <person name="Lapp S.A."/>
            <person name="Barnwell J.W."/>
            <person name="Kissinger J.C."/>
            <person name="Galinski M.R."/>
            <person name="Humphrey J.C."/>
        </authorList>
    </citation>
    <scope>NUCLEOTIDE SEQUENCE [LARGE SCALE GENOMIC DNA]</scope>
    <source>
        <strain evidence="7">Hackeri</strain>
    </source>
</reference>
<dbReference type="InterPro" id="IPR040663">
    <property type="entry name" value="DNA_pol_D_N"/>
</dbReference>